<feature type="region of interest" description="Disordered" evidence="1">
    <location>
        <begin position="139"/>
        <end position="167"/>
    </location>
</feature>
<dbReference type="Proteomes" id="UP000078540">
    <property type="component" value="Unassembled WGS sequence"/>
</dbReference>
<name>A0A151I1E6_9HYME</name>
<feature type="compositionally biased region" description="Basic and acidic residues" evidence="1">
    <location>
        <begin position="139"/>
        <end position="156"/>
    </location>
</feature>
<dbReference type="AlphaFoldDB" id="A0A151I1E6"/>
<proteinExistence type="predicted"/>
<evidence type="ECO:0000313" key="2">
    <source>
        <dbReference type="EMBL" id="KYM80401.1"/>
    </source>
</evidence>
<dbReference type="EMBL" id="KQ976572">
    <property type="protein sequence ID" value="KYM80401.1"/>
    <property type="molecule type" value="Genomic_DNA"/>
</dbReference>
<gene>
    <name evidence="2" type="ORF">ALC53_09140</name>
</gene>
<sequence>MRWGPDNERNEKEGIIALYERQTVFRSIHASAVPRRGSRKSYLRNTTFEESSVSSSENTSNKGSVRKRVFTAPFNILNATINHYRAKGGTDRPRFTILLLSRCPRKRVTAATAVAAIAVQTMNICLGLSKNSRDLDAFTDSRRFPARERKQPRETDNGSPSMATMTGRIPTRDINNLQQFRGKRALFRFATDLFLILARRTENNFNGTHKNISDERCELKVHKTVVGSSRTETDCVQRRRSSFIILILRAPRSLQWQWREAPGSPLSAGVQRLTSP</sequence>
<protein>
    <submittedName>
        <fullName evidence="2">Uncharacterized protein</fullName>
    </submittedName>
</protein>
<organism evidence="2 3">
    <name type="scientific">Atta colombica</name>
    <dbReference type="NCBI Taxonomy" id="520822"/>
    <lineage>
        <taxon>Eukaryota</taxon>
        <taxon>Metazoa</taxon>
        <taxon>Ecdysozoa</taxon>
        <taxon>Arthropoda</taxon>
        <taxon>Hexapoda</taxon>
        <taxon>Insecta</taxon>
        <taxon>Pterygota</taxon>
        <taxon>Neoptera</taxon>
        <taxon>Endopterygota</taxon>
        <taxon>Hymenoptera</taxon>
        <taxon>Apocrita</taxon>
        <taxon>Aculeata</taxon>
        <taxon>Formicoidea</taxon>
        <taxon>Formicidae</taxon>
        <taxon>Myrmicinae</taxon>
        <taxon>Atta</taxon>
    </lineage>
</organism>
<evidence type="ECO:0000256" key="1">
    <source>
        <dbReference type="SAM" id="MobiDB-lite"/>
    </source>
</evidence>
<accession>A0A151I1E6</accession>
<reference evidence="2 3" key="1">
    <citation type="submission" date="2015-09" db="EMBL/GenBank/DDBJ databases">
        <title>Atta colombica WGS genome.</title>
        <authorList>
            <person name="Nygaard S."/>
            <person name="Hu H."/>
            <person name="Boomsma J."/>
            <person name="Zhang G."/>
        </authorList>
    </citation>
    <scope>NUCLEOTIDE SEQUENCE [LARGE SCALE GENOMIC DNA]</scope>
    <source>
        <strain evidence="2">Treedump-2</strain>
        <tissue evidence="2">Whole body</tissue>
    </source>
</reference>
<keyword evidence="3" id="KW-1185">Reference proteome</keyword>
<evidence type="ECO:0000313" key="3">
    <source>
        <dbReference type="Proteomes" id="UP000078540"/>
    </source>
</evidence>